<dbReference type="GO" id="GO:0005886">
    <property type="term" value="C:plasma membrane"/>
    <property type="evidence" value="ECO:0007669"/>
    <property type="project" value="UniProtKB-SubCell"/>
</dbReference>
<comment type="caution">
    <text evidence="9">The sequence shown here is derived from an EMBL/GenBank/DDBJ whole genome shotgun (WGS) entry which is preliminary data.</text>
</comment>
<comment type="subcellular location">
    <subcellularLocation>
        <location evidence="1">Cell membrane</location>
        <topology evidence="1">Multi-pass membrane protein</topology>
    </subcellularLocation>
</comment>
<evidence type="ECO:0000313" key="10">
    <source>
        <dbReference type="Proteomes" id="UP000077519"/>
    </source>
</evidence>
<evidence type="ECO:0000256" key="8">
    <source>
        <dbReference type="SAM" id="Phobius"/>
    </source>
</evidence>
<keyword evidence="5 8" id="KW-0812">Transmembrane</keyword>
<accession>A0A177YN74</accession>
<dbReference type="Proteomes" id="UP000077519">
    <property type="component" value="Unassembled WGS sequence"/>
</dbReference>
<feature type="transmembrane region" description="Helical" evidence="8">
    <location>
        <begin position="6"/>
        <end position="24"/>
    </location>
</feature>
<protein>
    <submittedName>
        <fullName evidence="9">Cation:proton antiporter</fullName>
    </submittedName>
</protein>
<evidence type="ECO:0000256" key="2">
    <source>
        <dbReference type="ARBA" id="ARBA00009212"/>
    </source>
</evidence>
<reference evidence="9 10" key="1">
    <citation type="submission" date="2016-03" db="EMBL/GenBank/DDBJ databases">
        <title>Genome sequence of Rhodococcus kyotonensis KB10.</title>
        <authorList>
            <person name="Jeong H."/>
            <person name="Hong C.E."/>
            <person name="Jo S.H."/>
            <person name="Park J.M."/>
        </authorList>
    </citation>
    <scope>NUCLEOTIDE SEQUENCE [LARGE SCALE GENOMIC DNA]</scope>
    <source>
        <strain evidence="9 10">KB10</strain>
    </source>
</reference>
<keyword evidence="7 8" id="KW-0472">Membrane</keyword>
<dbReference type="InterPro" id="IPR007208">
    <property type="entry name" value="MrpF/PhaF-like"/>
</dbReference>
<proteinExistence type="inferred from homology"/>
<dbReference type="EMBL" id="LVHI01000004">
    <property type="protein sequence ID" value="OAK56478.1"/>
    <property type="molecule type" value="Genomic_DNA"/>
</dbReference>
<keyword evidence="10" id="KW-1185">Reference proteome</keyword>
<feature type="transmembrane region" description="Helical" evidence="8">
    <location>
        <begin position="33"/>
        <end position="53"/>
    </location>
</feature>
<evidence type="ECO:0000313" key="9">
    <source>
        <dbReference type="EMBL" id="OAK56478.1"/>
    </source>
</evidence>
<evidence type="ECO:0000256" key="1">
    <source>
        <dbReference type="ARBA" id="ARBA00004651"/>
    </source>
</evidence>
<evidence type="ECO:0000256" key="5">
    <source>
        <dbReference type="ARBA" id="ARBA00022692"/>
    </source>
</evidence>
<organism evidence="9 10">
    <name type="scientific">Rhodococcoides kyotonense</name>
    <dbReference type="NCBI Taxonomy" id="398843"/>
    <lineage>
        <taxon>Bacteria</taxon>
        <taxon>Bacillati</taxon>
        <taxon>Actinomycetota</taxon>
        <taxon>Actinomycetes</taxon>
        <taxon>Mycobacteriales</taxon>
        <taxon>Nocardiaceae</taxon>
        <taxon>Rhodococcoides</taxon>
    </lineage>
</organism>
<dbReference type="Pfam" id="PF04066">
    <property type="entry name" value="MrpF_PhaF"/>
    <property type="match status" value="1"/>
</dbReference>
<keyword evidence="4" id="KW-1003">Cell membrane</keyword>
<evidence type="ECO:0000256" key="6">
    <source>
        <dbReference type="ARBA" id="ARBA00022989"/>
    </source>
</evidence>
<dbReference type="RefSeq" id="WP_068422099.1">
    <property type="nucleotide sequence ID" value="NZ_LVHI01000004.1"/>
</dbReference>
<comment type="similarity">
    <text evidence="2">Belongs to the CPA3 antiporters (TC 2.A.63) subunit F family.</text>
</comment>
<name>A0A177YN74_9NOCA</name>
<dbReference type="PANTHER" id="PTHR34702:SF1">
    <property type="entry name" value="NA(+)_H(+) ANTIPORTER SUBUNIT F"/>
    <property type="match status" value="1"/>
</dbReference>
<keyword evidence="6 8" id="KW-1133">Transmembrane helix</keyword>
<sequence length="85" mass="8955">MTIVLAIAGILLVAAAVVTAYRLLDGPSTLDRLVAMDTILAVSMCGLAVWSVYSKDTTIVPSIVALSLVSFIGSVSVARFRVRDE</sequence>
<evidence type="ECO:0000256" key="3">
    <source>
        <dbReference type="ARBA" id="ARBA00022448"/>
    </source>
</evidence>
<feature type="transmembrane region" description="Helical" evidence="8">
    <location>
        <begin position="59"/>
        <end position="80"/>
    </location>
</feature>
<evidence type="ECO:0000256" key="4">
    <source>
        <dbReference type="ARBA" id="ARBA00022475"/>
    </source>
</evidence>
<dbReference type="PANTHER" id="PTHR34702">
    <property type="entry name" value="NA(+)/H(+) ANTIPORTER SUBUNIT F1"/>
    <property type="match status" value="1"/>
</dbReference>
<dbReference type="NCBIfam" id="NF005930">
    <property type="entry name" value="PRK07948.1"/>
    <property type="match status" value="1"/>
</dbReference>
<gene>
    <name evidence="9" type="ORF">A3K89_16835</name>
</gene>
<dbReference type="GO" id="GO:0015385">
    <property type="term" value="F:sodium:proton antiporter activity"/>
    <property type="evidence" value="ECO:0007669"/>
    <property type="project" value="TreeGrafter"/>
</dbReference>
<dbReference type="AlphaFoldDB" id="A0A177YN74"/>
<evidence type="ECO:0000256" key="7">
    <source>
        <dbReference type="ARBA" id="ARBA00023136"/>
    </source>
</evidence>
<keyword evidence="3" id="KW-0813">Transport</keyword>